<dbReference type="Gene3D" id="1.10.10.10">
    <property type="entry name" value="Winged helix-like DNA-binding domain superfamily/Winged helix DNA-binding domain"/>
    <property type="match status" value="1"/>
</dbReference>
<sequence length="214" mass="23970">MVREVMESAVNQTIYWGPIRLQDINFVMAVTDSGLGYLQFQKGDARDGVDVEAWQAFTQWARKIGHPSGWIQQEDRLKPYMQQLDEYLSGVRTNFELPLDLRGTAFQQSVWRALHEIGHGETVSYSQVAQTLDKSSAVRAVGTAIGANPVLIVVPCHRVVGKNGALTGYRGGLENKEKLLLLERAGKFMPISAPMHKILNMDKNTEKEMNGIRN</sequence>
<dbReference type="Proteomes" id="UP001267290">
    <property type="component" value="Unassembled WGS sequence"/>
</dbReference>
<evidence type="ECO:0000259" key="7">
    <source>
        <dbReference type="Pfam" id="PF01035"/>
    </source>
</evidence>
<dbReference type="InterPro" id="IPR014048">
    <property type="entry name" value="MethylDNA_cys_MeTrfase_DNA-bd"/>
</dbReference>
<dbReference type="Gene3D" id="3.30.160.70">
    <property type="entry name" value="Methylated DNA-protein cysteine methyltransferase domain"/>
    <property type="match status" value="1"/>
</dbReference>
<dbReference type="InterPro" id="IPR036388">
    <property type="entry name" value="WH-like_DNA-bd_sf"/>
</dbReference>
<dbReference type="EMBL" id="JAVDSB010000010">
    <property type="protein sequence ID" value="MDR6553456.1"/>
    <property type="molecule type" value="Genomic_DNA"/>
</dbReference>
<dbReference type="GO" id="GO:0032259">
    <property type="term" value="P:methylation"/>
    <property type="evidence" value="ECO:0007669"/>
    <property type="project" value="UniProtKB-KW"/>
</dbReference>
<keyword evidence="4" id="KW-0227">DNA damage</keyword>
<evidence type="ECO:0000256" key="4">
    <source>
        <dbReference type="ARBA" id="ARBA00022763"/>
    </source>
</evidence>
<comment type="catalytic activity">
    <reaction evidence="1">
        <text>a 4-O-methyl-thymidine in DNA + L-cysteinyl-[protein] = a thymidine in DNA + S-methyl-L-cysteinyl-[protein]</text>
        <dbReference type="Rhea" id="RHEA:53428"/>
        <dbReference type="Rhea" id="RHEA-COMP:10131"/>
        <dbReference type="Rhea" id="RHEA-COMP:10132"/>
        <dbReference type="Rhea" id="RHEA-COMP:13555"/>
        <dbReference type="Rhea" id="RHEA-COMP:13556"/>
        <dbReference type="ChEBI" id="CHEBI:29950"/>
        <dbReference type="ChEBI" id="CHEBI:82612"/>
        <dbReference type="ChEBI" id="CHEBI:137386"/>
        <dbReference type="ChEBI" id="CHEBI:137387"/>
        <dbReference type="EC" id="2.1.1.63"/>
    </reaction>
</comment>
<dbReference type="EC" id="2.1.1.63" evidence="9"/>
<proteinExistence type="predicted"/>
<evidence type="ECO:0000256" key="5">
    <source>
        <dbReference type="ARBA" id="ARBA00023204"/>
    </source>
</evidence>
<dbReference type="NCBIfam" id="TIGR00589">
    <property type="entry name" value="ogt"/>
    <property type="match status" value="1"/>
</dbReference>
<feature type="domain" description="Methylated-DNA-[protein]-cysteine S-methyltransferase DNA binding" evidence="7">
    <location>
        <begin position="105"/>
        <end position="184"/>
    </location>
</feature>
<dbReference type="RefSeq" id="WP_310500923.1">
    <property type="nucleotide sequence ID" value="NZ_JAVDSB010000010.1"/>
</dbReference>
<dbReference type="SUPFAM" id="SSF46767">
    <property type="entry name" value="Methylated DNA-protein cysteine methyltransferase, C-terminal domain"/>
    <property type="match status" value="1"/>
</dbReference>
<evidence type="ECO:0000313" key="9">
    <source>
        <dbReference type="EMBL" id="MDR6553456.1"/>
    </source>
</evidence>
<evidence type="ECO:0000256" key="2">
    <source>
        <dbReference type="ARBA" id="ARBA00022603"/>
    </source>
</evidence>
<reference evidence="9 10" key="1">
    <citation type="submission" date="2023-07" db="EMBL/GenBank/DDBJ databases">
        <title>Sorghum-associated microbial communities from plants grown in Nebraska, USA.</title>
        <authorList>
            <person name="Schachtman D."/>
        </authorList>
    </citation>
    <scope>NUCLEOTIDE SEQUENCE [LARGE SCALE GENOMIC DNA]</scope>
    <source>
        <strain evidence="9 10">CC258</strain>
    </source>
</reference>
<comment type="caution">
    <text evidence="9">The sequence shown here is derived from an EMBL/GenBank/DDBJ whole genome shotgun (WGS) entry which is preliminary data.</text>
</comment>
<dbReference type="InterPro" id="IPR036217">
    <property type="entry name" value="MethylDNA_cys_MeTrfase_DNAb"/>
</dbReference>
<keyword evidence="3 9" id="KW-0808">Transferase</keyword>
<dbReference type="InterPro" id="IPR036631">
    <property type="entry name" value="MGMT_N_sf"/>
</dbReference>
<dbReference type="InterPro" id="IPR008332">
    <property type="entry name" value="MethylG_MeTrfase_N"/>
</dbReference>
<accession>A0ABU1P135</accession>
<name>A0ABU1P135_9BACL</name>
<dbReference type="PANTHER" id="PTHR10815">
    <property type="entry name" value="METHYLATED-DNA--PROTEIN-CYSTEINE METHYLTRANSFERASE"/>
    <property type="match status" value="1"/>
</dbReference>
<dbReference type="PROSITE" id="PS00374">
    <property type="entry name" value="MGMT"/>
    <property type="match status" value="1"/>
</dbReference>
<dbReference type="PANTHER" id="PTHR10815:SF12">
    <property type="entry name" value="METHYLATED-DNA--PROTEIN-CYSTEINE METHYLTRANSFERASE, INDUCIBLE"/>
    <property type="match status" value="1"/>
</dbReference>
<keyword evidence="2 9" id="KW-0489">Methyltransferase</keyword>
<comment type="catalytic activity">
    <reaction evidence="6">
        <text>a 6-O-methyl-2'-deoxyguanosine in DNA + L-cysteinyl-[protein] = S-methyl-L-cysteinyl-[protein] + a 2'-deoxyguanosine in DNA</text>
        <dbReference type="Rhea" id="RHEA:24000"/>
        <dbReference type="Rhea" id="RHEA-COMP:10131"/>
        <dbReference type="Rhea" id="RHEA-COMP:10132"/>
        <dbReference type="Rhea" id="RHEA-COMP:11367"/>
        <dbReference type="Rhea" id="RHEA-COMP:11368"/>
        <dbReference type="ChEBI" id="CHEBI:29950"/>
        <dbReference type="ChEBI" id="CHEBI:82612"/>
        <dbReference type="ChEBI" id="CHEBI:85445"/>
        <dbReference type="ChEBI" id="CHEBI:85448"/>
        <dbReference type="EC" id="2.1.1.63"/>
    </reaction>
</comment>
<evidence type="ECO:0000256" key="3">
    <source>
        <dbReference type="ARBA" id="ARBA00022679"/>
    </source>
</evidence>
<organism evidence="9 10">
    <name type="scientific">Paenibacillus qinlingensis</name>
    <dbReference type="NCBI Taxonomy" id="1837343"/>
    <lineage>
        <taxon>Bacteria</taxon>
        <taxon>Bacillati</taxon>
        <taxon>Bacillota</taxon>
        <taxon>Bacilli</taxon>
        <taxon>Bacillales</taxon>
        <taxon>Paenibacillaceae</taxon>
        <taxon>Paenibacillus</taxon>
    </lineage>
</organism>
<evidence type="ECO:0000313" key="10">
    <source>
        <dbReference type="Proteomes" id="UP001267290"/>
    </source>
</evidence>
<dbReference type="InterPro" id="IPR001497">
    <property type="entry name" value="MethylDNA_cys_MeTrfase_AS"/>
</dbReference>
<gene>
    <name evidence="9" type="ORF">J2736_004663</name>
</gene>
<dbReference type="SUPFAM" id="SSF53155">
    <property type="entry name" value="Methylated DNA-protein cysteine methyltransferase domain"/>
    <property type="match status" value="1"/>
</dbReference>
<dbReference type="GO" id="GO:0003908">
    <property type="term" value="F:methylated-DNA-[protein]-cysteine S-methyltransferase activity"/>
    <property type="evidence" value="ECO:0007669"/>
    <property type="project" value="UniProtKB-EC"/>
</dbReference>
<evidence type="ECO:0000259" key="8">
    <source>
        <dbReference type="Pfam" id="PF02870"/>
    </source>
</evidence>
<feature type="domain" description="Methylguanine DNA methyltransferase ribonuclease-like" evidence="8">
    <location>
        <begin position="26"/>
        <end position="101"/>
    </location>
</feature>
<keyword evidence="10" id="KW-1185">Reference proteome</keyword>
<evidence type="ECO:0000256" key="1">
    <source>
        <dbReference type="ARBA" id="ARBA00001286"/>
    </source>
</evidence>
<evidence type="ECO:0000256" key="6">
    <source>
        <dbReference type="ARBA" id="ARBA00049348"/>
    </source>
</evidence>
<dbReference type="Pfam" id="PF02870">
    <property type="entry name" value="Methyltransf_1N"/>
    <property type="match status" value="1"/>
</dbReference>
<dbReference type="CDD" id="cd06445">
    <property type="entry name" value="ATase"/>
    <property type="match status" value="1"/>
</dbReference>
<keyword evidence="5" id="KW-0234">DNA repair</keyword>
<dbReference type="Pfam" id="PF01035">
    <property type="entry name" value="DNA_binding_1"/>
    <property type="match status" value="1"/>
</dbReference>
<protein>
    <submittedName>
        <fullName evidence="9">Methylated-DNA-[protein]-cysteine S-methyltransferase</fullName>
        <ecNumber evidence="9">2.1.1.63</ecNumber>
    </submittedName>
</protein>